<accession>A0AAP0IHK3</accession>
<comment type="caution">
    <text evidence="1">The sequence shown here is derived from an EMBL/GenBank/DDBJ whole genome shotgun (WGS) entry which is preliminary data.</text>
</comment>
<dbReference type="Proteomes" id="UP001420932">
    <property type="component" value="Unassembled WGS sequence"/>
</dbReference>
<dbReference type="AlphaFoldDB" id="A0AAP0IHK3"/>
<evidence type="ECO:0000313" key="1">
    <source>
        <dbReference type="EMBL" id="KAK9114916.1"/>
    </source>
</evidence>
<reference evidence="1 2" key="1">
    <citation type="submission" date="2024-01" db="EMBL/GenBank/DDBJ databases">
        <title>Genome assemblies of Stephania.</title>
        <authorList>
            <person name="Yang L."/>
        </authorList>
    </citation>
    <scope>NUCLEOTIDE SEQUENCE [LARGE SCALE GENOMIC DNA]</scope>
    <source>
        <strain evidence="1">YNDBR</strain>
        <tissue evidence="1">Leaf</tissue>
    </source>
</reference>
<organism evidence="1 2">
    <name type="scientific">Stephania yunnanensis</name>
    <dbReference type="NCBI Taxonomy" id="152371"/>
    <lineage>
        <taxon>Eukaryota</taxon>
        <taxon>Viridiplantae</taxon>
        <taxon>Streptophyta</taxon>
        <taxon>Embryophyta</taxon>
        <taxon>Tracheophyta</taxon>
        <taxon>Spermatophyta</taxon>
        <taxon>Magnoliopsida</taxon>
        <taxon>Ranunculales</taxon>
        <taxon>Menispermaceae</taxon>
        <taxon>Menispermoideae</taxon>
        <taxon>Cissampelideae</taxon>
        <taxon>Stephania</taxon>
    </lineage>
</organism>
<evidence type="ECO:0000313" key="2">
    <source>
        <dbReference type="Proteomes" id="UP001420932"/>
    </source>
</evidence>
<sequence length="120" mass="13720">MLMKSTLHGYLTKPLLNSEMDFSSLDLSEQNPQLIYMLWVSECNHSQPPPSQELSILSNEYSFHYYTLILRFPKSSAGRKMKPLQQLILDRTLLGICFVVGDAGENFVWRSGNSVKFGDE</sequence>
<gene>
    <name evidence="1" type="ORF">Syun_021713</name>
</gene>
<keyword evidence="2" id="KW-1185">Reference proteome</keyword>
<dbReference type="EMBL" id="JBBNAF010000009">
    <property type="protein sequence ID" value="KAK9114916.1"/>
    <property type="molecule type" value="Genomic_DNA"/>
</dbReference>
<name>A0AAP0IHK3_9MAGN</name>
<protein>
    <submittedName>
        <fullName evidence="1">Uncharacterized protein</fullName>
    </submittedName>
</protein>
<proteinExistence type="predicted"/>